<keyword evidence="5 7" id="KW-1133">Transmembrane helix</keyword>
<dbReference type="PROSITE" id="PS50928">
    <property type="entry name" value="ABC_TM1"/>
    <property type="match status" value="1"/>
</dbReference>
<dbReference type="SUPFAM" id="SSF161098">
    <property type="entry name" value="MetI-like"/>
    <property type="match status" value="1"/>
</dbReference>
<dbReference type="InterPro" id="IPR000515">
    <property type="entry name" value="MetI-like"/>
</dbReference>
<dbReference type="Gene3D" id="1.10.3720.10">
    <property type="entry name" value="MetI-like"/>
    <property type="match status" value="1"/>
</dbReference>
<dbReference type="PANTHER" id="PTHR43744:SF8">
    <property type="entry name" value="SN-GLYCEROL-3-PHOSPHATE TRANSPORT SYSTEM PERMEASE PROTEIN UGPE"/>
    <property type="match status" value="1"/>
</dbReference>
<protein>
    <submittedName>
        <fullName evidence="9">Binding-protein-dependent transport systems inner membrane component</fullName>
    </submittedName>
</protein>
<feature type="domain" description="ABC transmembrane type-1" evidence="8">
    <location>
        <begin position="86"/>
        <end position="276"/>
    </location>
</feature>
<dbReference type="GO" id="GO:0055085">
    <property type="term" value="P:transmembrane transport"/>
    <property type="evidence" value="ECO:0007669"/>
    <property type="project" value="InterPro"/>
</dbReference>
<dbReference type="KEGG" id="tra:Trad_2100"/>
<dbReference type="EMBL" id="CP002049">
    <property type="protein sequence ID" value="ADI15214.1"/>
    <property type="molecule type" value="Genomic_DNA"/>
</dbReference>
<feature type="transmembrane region" description="Helical" evidence="7">
    <location>
        <begin position="90"/>
        <end position="114"/>
    </location>
</feature>
<dbReference type="CDD" id="cd06261">
    <property type="entry name" value="TM_PBP2"/>
    <property type="match status" value="1"/>
</dbReference>
<comment type="subcellular location">
    <subcellularLocation>
        <location evidence="1 7">Cell membrane</location>
        <topology evidence="1 7">Multi-pass membrane protein</topology>
    </subcellularLocation>
</comment>
<organism evidence="9 10">
    <name type="scientific">Truepera radiovictrix (strain DSM 17093 / CIP 108686 / LMG 22925 / RQ-24)</name>
    <dbReference type="NCBI Taxonomy" id="649638"/>
    <lineage>
        <taxon>Bacteria</taxon>
        <taxon>Thermotogati</taxon>
        <taxon>Deinococcota</taxon>
        <taxon>Deinococci</taxon>
        <taxon>Trueperales</taxon>
        <taxon>Trueperaceae</taxon>
        <taxon>Truepera</taxon>
    </lineage>
</organism>
<dbReference type="OrthoDB" id="9771544at2"/>
<proteinExistence type="inferred from homology"/>
<gene>
    <name evidence="9" type="ordered locus">Trad_2100</name>
</gene>
<dbReference type="PANTHER" id="PTHR43744">
    <property type="entry name" value="ABC TRANSPORTER PERMEASE PROTEIN MG189-RELATED-RELATED"/>
    <property type="match status" value="1"/>
</dbReference>
<dbReference type="eggNOG" id="COG0395">
    <property type="taxonomic scope" value="Bacteria"/>
</dbReference>
<reference evidence="9 10" key="2">
    <citation type="journal article" date="2011" name="Stand. Genomic Sci.">
        <title>Complete genome sequence of Truepera radiovictrix type strain (RQ-24).</title>
        <authorList>
            <person name="Ivanova N."/>
            <person name="Rohde C."/>
            <person name="Munk C."/>
            <person name="Nolan M."/>
            <person name="Lucas S."/>
            <person name="Del Rio T.G."/>
            <person name="Tice H."/>
            <person name="Deshpande S."/>
            <person name="Cheng J.F."/>
            <person name="Tapia R."/>
            <person name="Han C."/>
            <person name="Goodwin L."/>
            <person name="Pitluck S."/>
            <person name="Liolios K."/>
            <person name="Mavromatis K."/>
            <person name="Mikhailova N."/>
            <person name="Pati A."/>
            <person name="Chen A."/>
            <person name="Palaniappan K."/>
            <person name="Land M."/>
            <person name="Hauser L."/>
            <person name="Chang Y.J."/>
            <person name="Jeffries C.D."/>
            <person name="Brambilla E."/>
            <person name="Rohde M."/>
            <person name="Goker M."/>
            <person name="Tindall B.J."/>
            <person name="Woyke T."/>
            <person name="Bristow J."/>
            <person name="Eisen J.A."/>
            <person name="Markowitz V."/>
            <person name="Hugenholtz P."/>
            <person name="Kyrpides N.C."/>
            <person name="Klenk H.P."/>
            <person name="Lapidus A."/>
        </authorList>
    </citation>
    <scope>NUCLEOTIDE SEQUENCE [LARGE SCALE GENOMIC DNA]</scope>
    <source>
        <strain evidence="10">DSM 17093 / CIP 108686 / LMG 22925 / RQ-24</strain>
    </source>
</reference>
<feature type="transmembrane region" description="Helical" evidence="7">
    <location>
        <begin position="21"/>
        <end position="44"/>
    </location>
</feature>
<evidence type="ECO:0000256" key="2">
    <source>
        <dbReference type="ARBA" id="ARBA00022448"/>
    </source>
</evidence>
<keyword evidence="2 7" id="KW-0813">Transport</keyword>
<evidence type="ECO:0000256" key="3">
    <source>
        <dbReference type="ARBA" id="ARBA00022475"/>
    </source>
</evidence>
<dbReference type="Pfam" id="PF00528">
    <property type="entry name" value="BPD_transp_1"/>
    <property type="match status" value="1"/>
</dbReference>
<evidence type="ECO:0000313" key="10">
    <source>
        <dbReference type="Proteomes" id="UP000000379"/>
    </source>
</evidence>
<evidence type="ECO:0000259" key="8">
    <source>
        <dbReference type="PROSITE" id="PS50928"/>
    </source>
</evidence>
<keyword evidence="4 7" id="KW-0812">Transmembrane</keyword>
<feature type="transmembrane region" description="Helical" evidence="7">
    <location>
        <begin position="197"/>
        <end position="219"/>
    </location>
</feature>
<feature type="transmembrane region" description="Helical" evidence="7">
    <location>
        <begin position="121"/>
        <end position="144"/>
    </location>
</feature>
<dbReference type="Proteomes" id="UP000000379">
    <property type="component" value="Chromosome"/>
</dbReference>
<name>D7CRC6_TRURR</name>
<evidence type="ECO:0000256" key="1">
    <source>
        <dbReference type="ARBA" id="ARBA00004651"/>
    </source>
</evidence>
<feature type="transmembrane region" description="Helical" evidence="7">
    <location>
        <begin position="156"/>
        <end position="176"/>
    </location>
</feature>
<keyword evidence="10" id="KW-1185">Reference proteome</keyword>
<evidence type="ECO:0000313" key="9">
    <source>
        <dbReference type="EMBL" id="ADI15214.1"/>
    </source>
</evidence>
<reference evidence="10" key="1">
    <citation type="submission" date="2010-05" db="EMBL/GenBank/DDBJ databases">
        <title>The complete genome of Truepera radiovictris DSM 17093.</title>
        <authorList>
            <consortium name="US DOE Joint Genome Institute (JGI-PGF)"/>
            <person name="Lucas S."/>
            <person name="Copeland A."/>
            <person name="Lapidus A."/>
            <person name="Glavina del Rio T."/>
            <person name="Dalin E."/>
            <person name="Tice H."/>
            <person name="Bruce D."/>
            <person name="Goodwin L."/>
            <person name="Pitluck S."/>
            <person name="Kyrpides N."/>
            <person name="Mavromatis K."/>
            <person name="Ovchinnikova G."/>
            <person name="Munk A.C."/>
            <person name="Detter J.C."/>
            <person name="Han C."/>
            <person name="Tapia R."/>
            <person name="Land M."/>
            <person name="Hauser L."/>
            <person name="Markowitz V."/>
            <person name="Cheng J.-F."/>
            <person name="Hugenholtz P."/>
            <person name="Woyke T."/>
            <person name="Wu D."/>
            <person name="Tindall B."/>
            <person name="Pomrenke H.G."/>
            <person name="Brambilla E."/>
            <person name="Klenk H.-P."/>
            <person name="Eisen J.A."/>
        </authorList>
    </citation>
    <scope>NUCLEOTIDE SEQUENCE [LARGE SCALE GENOMIC DNA]</scope>
    <source>
        <strain evidence="10">DSM 17093 / CIP 108686 / LMG 22925 / RQ-24</strain>
    </source>
</reference>
<evidence type="ECO:0000256" key="7">
    <source>
        <dbReference type="RuleBase" id="RU363032"/>
    </source>
</evidence>
<keyword evidence="3" id="KW-1003">Cell membrane</keyword>
<evidence type="ECO:0000256" key="4">
    <source>
        <dbReference type="ARBA" id="ARBA00022692"/>
    </source>
</evidence>
<dbReference type="RefSeq" id="WP_013178578.1">
    <property type="nucleotide sequence ID" value="NC_014221.1"/>
</dbReference>
<dbReference type="GO" id="GO:0005886">
    <property type="term" value="C:plasma membrane"/>
    <property type="evidence" value="ECO:0007669"/>
    <property type="project" value="UniProtKB-SubCell"/>
</dbReference>
<dbReference type="InterPro" id="IPR035906">
    <property type="entry name" value="MetI-like_sf"/>
</dbReference>
<dbReference type="STRING" id="649638.Trad_2100"/>
<sequence>MQASAPASATRTRKAPAIGTALGKLVLYVLLIALALLTLFPFYWMFVLATHAQTDIFSAPPPLWFGEFLGRNYEALIARLPFLRNIWNSVYIALMATVTTLFFCSLGGFGFAMYTFRFKRVLFAILIVSLMIPPLLGIIPYYLIIQWLGWLDTPRAVWFPGMASAFGIFLMRQYIASAISRELMDAARIDGASEFRIYWNIVLPLIRPGLATLGLLTFIGQWNNFLGPLVVLNSRENYTIPLALRTLQGQIQTDWGAVLFGTALAVVPLLIIFVFASRQVIDGLTAGSVKG</sequence>
<evidence type="ECO:0000256" key="5">
    <source>
        <dbReference type="ARBA" id="ARBA00022989"/>
    </source>
</evidence>
<comment type="similarity">
    <text evidence="7">Belongs to the binding-protein-dependent transport system permease family.</text>
</comment>
<dbReference type="AlphaFoldDB" id="D7CRC6"/>
<accession>D7CRC6</accession>
<dbReference type="HOGENOM" id="CLU_016047_1_1_0"/>
<keyword evidence="6 7" id="KW-0472">Membrane</keyword>
<feature type="transmembrane region" description="Helical" evidence="7">
    <location>
        <begin position="255"/>
        <end position="276"/>
    </location>
</feature>
<evidence type="ECO:0000256" key="6">
    <source>
        <dbReference type="ARBA" id="ARBA00023136"/>
    </source>
</evidence>